<dbReference type="InterPro" id="IPR014001">
    <property type="entry name" value="Helicase_ATP-bd"/>
</dbReference>
<accession>A0ABS6JT28</accession>
<dbReference type="InterPro" id="IPR001650">
    <property type="entry name" value="Helicase_C-like"/>
</dbReference>
<evidence type="ECO:0000259" key="4">
    <source>
        <dbReference type="PROSITE" id="PS51192"/>
    </source>
</evidence>
<keyword evidence="1" id="KW-0547">Nucleotide-binding</keyword>
<proteinExistence type="predicted"/>
<dbReference type="InterPro" id="IPR006935">
    <property type="entry name" value="Helicase/UvrB_N"/>
</dbReference>
<gene>
    <name evidence="6" type="ORF">KS407_09800</name>
</gene>
<keyword evidence="2" id="KW-0067">ATP-binding</keyword>
<dbReference type="Pfam" id="PF00271">
    <property type="entry name" value="Helicase_C"/>
    <property type="match status" value="1"/>
</dbReference>
<dbReference type="InterPro" id="IPR027417">
    <property type="entry name" value="P-loop_NTPase"/>
</dbReference>
<dbReference type="PANTHER" id="PTHR30580:SF1">
    <property type="entry name" value="COMF OPERON PROTEIN 1"/>
    <property type="match status" value="1"/>
</dbReference>
<dbReference type="SMART" id="SM00487">
    <property type="entry name" value="DEXDc"/>
    <property type="match status" value="1"/>
</dbReference>
<dbReference type="EMBL" id="JAHQCR010000043">
    <property type="protein sequence ID" value="MBU9721734.1"/>
    <property type="molecule type" value="Genomic_DNA"/>
</dbReference>
<keyword evidence="6" id="KW-0378">Hydrolase</keyword>
<dbReference type="Gene3D" id="3.40.50.300">
    <property type="entry name" value="P-loop containing nucleotide triphosphate hydrolases"/>
    <property type="match status" value="2"/>
</dbReference>
<feature type="domain" description="Helicase ATP-binding" evidence="4">
    <location>
        <begin position="241"/>
        <end position="393"/>
    </location>
</feature>
<evidence type="ECO:0000313" key="7">
    <source>
        <dbReference type="Proteomes" id="UP000790580"/>
    </source>
</evidence>
<comment type="caution">
    <text evidence="6">The sequence shown here is derived from an EMBL/GenBank/DDBJ whole genome shotgun (WGS) entry which is preliminary data.</text>
</comment>
<dbReference type="PROSITE" id="PS51192">
    <property type="entry name" value="HELICASE_ATP_BIND_1"/>
    <property type="match status" value="1"/>
</dbReference>
<dbReference type="GO" id="GO:0004386">
    <property type="term" value="F:helicase activity"/>
    <property type="evidence" value="ECO:0007669"/>
    <property type="project" value="UniProtKB-KW"/>
</dbReference>
<evidence type="ECO:0000256" key="3">
    <source>
        <dbReference type="ARBA" id="ARBA00023125"/>
    </source>
</evidence>
<dbReference type="SUPFAM" id="SSF52540">
    <property type="entry name" value="P-loop containing nucleoside triphosphate hydrolases"/>
    <property type="match status" value="1"/>
</dbReference>
<dbReference type="RefSeq" id="WP_088076533.1">
    <property type="nucleotide sequence ID" value="NZ_JAHQCR010000043.1"/>
</dbReference>
<evidence type="ECO:0000259" key="5">
    <source>
        <dbReference type="PROSITE" id="PS51194"/>
    </source>
</evidence>
<evidence type="ECO:0000256" key="2">
    <source>
        <dbReference type="ARBA" id="ARBA00022840"/>
    </source>
</evidence>
<protein>
    <submittedName>
        <fullName evidence="6">DEAD/DEAH box helicase</fullName>
    </submittedName>
</protein>
<feature type="domain" description="Helicase C-terminal" evidence="5">
    <location>
        <begin position="429"/>
        <end position="576"/>
    </location>
</feature>
<keyword evidence="7" id="KW-1185">Reference proteome</keyword>
<dbReference type="PANTHER" id="PTHR30580">
    <property type="entry name" value="PRIMOSOMAL PROTEIN N"/>
    <property type="match status" value="1"/>
</dbReference>
<organism evidence="6 7">
    <name type="scientific">Evansella alkalicola</name>
    <dbReference type="NCBI Taxonomy" id="745819"/>
    <lineage>
        <taxon>Bacteria</taxon>
        <taxon>Bacillati</taxon>
        <taxon>Bacillota</taxon>
        <taxon>Bacilli</taxon>
        <taxon>Bacillales</taxon>
        <taxon>Bacillaceae</taxon>
        <taxon>Evansella</taxon>
    </lineage>
</organism>
<sequence length="576" mass="65799">MRFYTLNLSEIEYLKNKHTHRDLTSTNHLLPYTTINFQDNEVWLLPEFPSHSELALHPLYSEPTIQKKNSKTIFKLASEGINFYFPPPNHNFQNNSELVSIIKKRQLLFDEIPFSMEEIHVHACHGFVSYSPGVMKGKEKGSGEGGQLQCKRCGNRDPFLFGTHDCYRCKEKCTYCRSCLMMGKVSTCTPLCEQRDGSPVHEVGGERENRPHVHEMAWSGTLSFFQQKASDKLCQTIEAFLQGTNEKDTFLSWAVCGAGKTEMLFYGIQLALNAGLNVLIATPRTDVVLELEPRFKEAFPKTNVQALYGGAENRFAQGELIISTTHQVLRFHKAFDIVIIDEVDAFPYTADRKLRYGVDKAKHNRSLTVFVSATPDEKMKRAAEKGEILSVKVARRYHKHPLPEPRFQWVGQWKKQLERKSLPVPLRKWLEGHLASRKQIFLFIPSVAIIEKVMNALEKELRTEIESVHSSDPDRREKVMQFRKGVTRVLVTTTILERGVTVKDVQVGVVGAEDRIFTESALVQISGRAGRSPDCPRGDVVFFHYGKTEEMVKAVRHIKEMNKLGEAELREERKGE</sequence>
<evidence type="ECO:0000313" key="6">
    <source>
        <dbReference type="EMBL" id="MBU9721734.1"/>
    </source>
</evidence>
<dbReference type="SMART" id="SM00490">
    <property type="entry name" value="HELICc"/>
    <property type="match status" value="1"/>
</dbReference>
<keyword evidence="3" id="KW-0238">DNA-binding</keyword>
<name>A0ABS6JT28_9BACI</name>
<reference evidence="6 7" key="1">
    <citation type="submission" date="2021-06" db="EMBL/GenBank/DDBJ databases">
        <title>Bacillus sp. RD4P76, an endophyte from a halophyte.</title>
        <authorList>
            <person name="Sun J.-Q."/>
        </authorList>
    </citation>
    <scope>NUCLEOTIDE SEQUENCE [LARGE SCALE GENOMIC DNA]</scope>
    <source>
        <strain evidence="6 7">JCM 17098</strain>
    </source>
</reference>
<evidence type="ECO:0000256" key="1">
    <source>
        <dbReference type="ARBA" id="ARBA00022741"/>
    </source>
</evidence>
<dbReference type="Pfam" id="PF04851">
    <property type="entry name" value="ResIII"/>
    <property type="match status" value="1"/>
</dbReference>
<keyword evidence="6" id="KW-0347">Helicase</keyword>
<dbReference type="Proteomes" id="UP000790580">
    <property type="component" value="Unassembled WGS sequence"/>
</dbReference>
<dbReference type="PROSITE" id="PS51194">
    <property type="entry name" value="HELICASE_CTER"/>
    <property type="match status" value="1"/>
</dbReference>